<dbReference type="InterPro" id="IPR036397">
    <property type="entry name" value="RNaseH_sf"/>
</dbReference>
<comment type="caution">
    <text evidence="2">The sequence shown here is derived from an EMBL/GenBank/DDBJ whole genome shotgun (WGS) entry which is preliminary data.</text>
</comment>
<dbReference type="InterPro" id="IPR002156">
    <property type="entry name" value="RNaseH_domain"/>
</dbReference>
<dbReference type="SUPFAM" id="SSF53098">
    <property type="entry name" value="Ribonuclease H-like"/>
    <property type="match status" value="1"/>
</dbReference>
<dbReference type="Gene3D" id="3.30.420.10">
    <property type="entry name" value="Ribonuclease H-like superfamily/Ribonuclease H"/>
    <property type="match status" value="1"/>
</dbReference>
<dbReference type="PANTHER" id="PTHR47074">
    <property type="entry name" value="BNAC02G40300D PROTEIN"/>
    <property type="match status" value="1"/>
</dbReference>
<evidence type="ECO:0000313" key="3">
    <source>
        <dbReference type="Proteomes" id="UP001604336"/>
    </source>
</evidence>
<dbReference type="CDD" id="cd06222">
    <property type="entry name" value="RNase_H_like"/>
    <property type="match status" value="1"/>
</dbReference>
<keyword evidence="3" id="KW-1185">Reference proteome</keyword>
<gene>
    <name evidence="2" type="ORF">Adt_20153</name>
</gene>
<accession>A0ABD1SVS0</accession>
<dbReference type="PANTHER" id="PTHR47074:SF11">
    <property type="entry name" value="REVERSE TRANSCRIPTASE-LIKE PROTEIN"/>
    <property type="match status" value="1"/>
</dbReference>
<dbReference type="InterPro" id="IPR012337">
    <property type="entry name" value="RNaseH-like_sf"/>
</dbReference>
<evidence type="ECO:0000259" key="1">
    <source>
        <dbReference type="Pfam" id="PF13456"/>
    </source>
</evidence>
<evidence type="ECO:0000313" key="2">
    <source>
        <dbReference type="EMBL" id="KAL2504532.1"/>
    </source>
</evidence>
<name>A0ABD1SVS0_9LAMI</name>
<proteinExistence type="predicted"/>
<dbReference type="Pfam" id="PF13456">
    <property type="entry name" value="RVT_3"/>
    <property type="match status" value="1"/>
</dbReference>
<dbReference type="Proteomes" id="UP001604336">
    <property type="component" value="Unassembled WGS sequence"/>
</dbReference>
<reference evidence="3" key="1">
    <citation type="submission" date="2024-07" db="EMBL/GenBank/DDBJ databases">
        <title>Two chromosome-level genome assemblies of Korean endemic species Abeliophyllum distichum and Forsythia ovata (Oleaceae).</title>
        <authorList>
            <person name="Jang H."/>
        </authorList>
    </citation>
    <scope>NUCLEOTIDE SEQUENCE [LARGE SCALE GENOMIC DNA]</scope>
</reference>
<dbReference type="AlphaFoldDB" id="A0ABD1SVS0"/>
<dbReference type="InterPro" id="IPR044730">
    <property type="entry name" value="RNase_H-like_dom_plant"/>
</dbReference>
<protein>
    <submittedName>
        <fullName evidence="2">RNase H domain-containing protein</fullName>
    </submittedName>
</protein>
<feature type="domain" description="RNase H type-1" evidence="1">
    <location>
        <begin position="77"/>
        <end position="189"/>
    </location>
</feature>
<dbReference type="EMBL" id="JBFOLK010000006">
    <property type="protein sequence ID" value="KAL2504532.1"/>
    <property type="molecule type" value="Genomic_DNA"/>
</dbReference>
<dbReference type="InterPro" id="IPR052929">
    <property type="entry name" value="RNase_H-like_EbsB-rel"/>
</dbReference>
<organism evidence="2 3">
    <name type="scientific">Abeliophyllum distichum</name>
    <dbReference type="NCBI Taxonomy" id="126358"/>
    <lineage>
        <taxon>Eukaryota</taxon>
        <taxon>Viridiplantae</taxon>
        <taxon>Streptophyta</taxon>
        <taxon>Embryophyta</taxon>
        <taxon>Tracheophyta</taxon>
        <taxon>Spermatophyta</taxon>
        <taxon>Magnoliopsida</taxon>
        <taxon>eudicotyledons</taxon>
        <taxon>Gunneridae</taxon>
        <taxon>Pentapetalae</taxon>
        <taxon>asterids</taxon>
        <taxon>lamiids</taxon>
        <taxon>Lamiales</taxon>
        <taxon>Oleaceae</taxon>
        <taxon>Forsythieae</taxon>
        <taxon>Abeliophyllum</taxon>
    </lineage>
</organism>
<sequence>MSGLSGVQEGSGRSCMTKLGRRGGWTIATVVGGDLGSTLLLLVGTERWAMMVVVAVLRRMSTESMGVRRRRTAATGGKTRPGLVIRDDLGSFVVARVVPVQGIVDPLIAKVLGVREALSWIKTKFPEVQTIEMDTLLVHNALQNDGVDNSYFGILIEECRVLARELPNLEFNWVKRLANQVIHTLAKAASSLHNIADWSHFSPLIIANILLADLMNE</sequence>